<dbReference type="InterPro" id="IPR020040">
    <property type="entry name" value="Ribosomal_uL6_a/b-dom"/>
</dbReference>
<evidence type="ECO:0000256" key="3">
    <source>
        <dbReference type="ARBA" id="ARBA00023274"/>
    </source>
</evidence>
<dbReference type="InterPro" id="IPR002358">
    <property type="entry name" value="Ribosomal_uL6_CS"/>
</dbReference>
<dbReference type="GO" id="GO:0002181">
    <property type="term" value="P:cytoplasmic translation"/>
    <property type="evidence" value="ECO:0007669"/>
    <property type="project" value="TreeGrafter"/>
</dbReference>
<dbReference type="InterPro" id="IPR000702">
    <property type="entry name" value="Ribosomal_uL6-like"/>
</dbReference>
<dbReference type="PRINTS" id="PR00059">
    <property type="entry name" value="RIBOSOMALL6"/>
</dbReference>
<organism evidence="8 9">
    <name type="scientific">Candidatus Harrisonbacteria bacterium RIFCSPHIGHO2_02_FULL_42_16</name>
    <dbReference type="NCBI Taxonomy" id="1798404"/>
    <lineage>
        <taxon>Bacteria</taxon>
        <taxon>Candidatus Harrisoniibacteriota</taxon>
    </lineage>
</organism>
<dbReference type="GO" id="GO:0022625">
    <property type="term" value="C:cytosolic large ribosomal subunit"/>
    <property type="evidence" value="ECO:0007669"/>
    <property type="project" value="UniProtKB-UniRule"/>
</dbReference>
<gene>
    <name evidence="4" type="primary">rplF</name>
    <name evidence="8" type="ORF">A3B92_02860</name>
</gene>
<comment type="subunit">
    <text evidence="4">Part of the 50S ribosomal subunit.</text>
</comment>
<evidence type="ECO:0000256" key="4">
    <source>
        <dbReference type="HAMAP-Rule" id="MF_01365"/>
    </source>
</evidence>
<proteinExistence type="inferred from homology"/>
<evidence type="ECO:0000256" key="2">
    <source>
        <dbReference type="ARBA" id="ARBA00022980"/>
    </source>
</evidence>
<comment type="caution">
    <text evidence="8">The sequence shown here is derived from an EMBL/GenBank/DDBJ whole genome shotgun (WGS) entry which is preliminary data.</text>
</comment>
<keyword evidence="2 4" id="KW-0689">Ribosomal protein</keyword>
<evidence type="ECO:0000256" key="6">
    <source>
        <dbReference type="RuleBase" id="RU003870"/>
    </source>
</evidence>
<reference evidence="8 9" key="1">
    <citation type="journal article" date="2016" name="Nat. Commun.">
        <title>Thousands of microbial genomes shed light on interconnected biogeochemical processes in an aquifer system.</title>
        <authorList>
            <person name="Anantharaman K."/>
            <person name="Brown C.T."/>
            <person name="Hug L.A."/>
            <person name="Sharon I."/>
            <person name="Castelle C.J."/>
            <person name="Probst A.J."/>
            <person name="Thomas B.C."/>
            <person name="Singh A."/>
            <person name="Wilkins M.J."/>
            <person name="Karaoz U."/>
            <person name="Brodie E.L."/>
            <person name="Williams K.H."/>
            <person name="Hubbard S.S."/>
            <person name="Banfield J.F."/>
        </authorList>
    </citation>
    <scope>NUCLEOTIDE SEQUENCE [LARGE SCALE GENOMIC DNA]</scope>
</reference>
<accession>A0A1G1ZIW1</accession>
<dbReference type="AlphaFoldDB" id="A0A1G1ZIW1"/>
<dbReference type="Pfam" id="PF00347">
    <property type="entry name" value="Ribosomal_L6"/>
    <property type="match status" value="2"/>
</dbReference>
<keyword evidence="4 6" id="KW-0699">rRNA-binding</keyword>
<dbReference type="SUPFAM" id="SSF56053">
    <property type="entry name" value="Ribosomal protein L6"/>
    <property type="match status" value="2"/>
</dbReference>
<comment type="similarity">
    <text evidence="1 4 5">Belongs to the universal ribosomal protein uL6 family.</text>
</comment>
<dbReference type="PIRSF" id="PIRSF002162">
    <property type="entry name" value="Ribosomal_L6"/>
    <property type="match status" value="1"/>
</dbReference>
<comment type="function">
    <text evidence="4 6">This protein binds to the 23S rRNA, and is important in its secondary structure. It is located near the subunit interface in the base of the L7/L12 stalk, and near the tRNA binding site of the peptidyltransferase center.</text>
</comment>
<dbReference type="PANTHER" id="PTHR11655:SF14">
    <property type="entry name" value="LARGE RIBOSOMAL SUBUNIT PROTEIN UL6M"/>
    <property type="match status" value="1"/>
</dbReference>
<keyword evidence="3 4" id="KW-0687">Ribonucleoprotein</keyword>
<dbReference type="Gene3D" id="3.90.930.12">
    <property type="entry name" value="Ribosomal protein L6, alpha-beta domain"/>
    <property type="match status" value="2"/>
</dbReference>
<dbReference type="GO" id="GO:0019843">
    <property type="term" value="F:rRNA binding"/>
    <property type="evidence" value="ECO:0007669"/>
    <property type="project" value="UniProtKB-UniRule"/>
</dbReference>
<dbReference type="PROSITE" id="PS00525">
    <property type="entry name" value="RIBOSOMAL_L6_1"/>
    <property type="match status" value="1"/>
</dbReference>
<dbReference type="FunFam" id="3.90.930.12:FF:000001">
    <property type="entry name" value="50S ribosomal protein L6"/>
    <property type="match status" value="1"/>
</dbReference>
<evidence type="ECO:0000259" key="7">
    <source>
        <dbReference type="Pfam" id="PF00347"/>
    </source>
</evidence>
<evidence type="ECO:0000313" key="9">
    <source>
        <dbReference type="Proteomes" id="UP000177960"/>
    </source>
</evidence>
<evidence type="ECO:0000256" key="5">
    <source>
        <dbReference type="RuleBase" id="RU003869"/>
    </source>
</evidence>
<dbReference type="NCBIfam" id="TIGR03654">
    <property type="entry name" value="L6_bact"/>
    <property type="match status" value="1"/>
</dbReference>
<dbReference type="GO" id="GO:0003735">
    <property type="term" value="F:structural constituent of ribosome"/>
    <property type="evidence" value="ECO:0007669"/>
    <property type="project" value="UniProtKB-UniRule"/>
</dbReference>
<dbReference type="HAMAP" id="MF_01365_B">
    <property type="entry name" value="Ribosomal_uL6_B"/>
    <property type="match status" value="1"/>
</dbReference>
<dbReference type="InterPro" id="IPR019906">
    <property type="entry name" value="Ribosomal_uL6_bac-type"/>
</dbReference>
<dbReference type="InterPro" id="IPR036789">
    <property type="entry name" value="Ribosomal_uL6-like_a/b-dom_sf"/>
</dbReference>
<protein>
    <recommendedName>
        <fullName evidence="4">Large ribosomal subunit protein uL6</fullName>
    </recommendedName>
</protein>
<dbReference type="Proteomes" id="UP000177960">
    <property type="component" value="Unassembled WGS sequence"/>
</dbReference>
<evidence type="ECO:0000256" key="1">
    <source>
        <dbReference type="ARBA" id="ARBA00009356"/>
    </source>
</evidence>
<sequence>MSKIGKKPIKIPSEVTVKIGAGIIEVHGKGGVLKVPILSFVNPNLKDGVLTFNIEKDVKQANANWGTMRALVQNAIVGVQEGFLKELLIQGVGYRAVLEGNTLLLNVGFSHPIKFKIPEDIKISVDKNTIIKVSGINKNQVGQVAANIRTIKKPEPYKGKGIRYKDEIVVKKAGKKAVGTES</sequence>
<name>A0A1G1ZIW1_9BACT</name>
<keyword evidence="4 6" id="KW-0694">RNA-binding</keyword>
<feature type="domain" description="Large ribosomal subunit protein uL6 alpha-beta" evidence="7">
    <location>
        <begin position="11"/>
        <end position="82"/>
    </location>
</feature>
<dbReference type="EMBL" id="MHJG01000003">
    <property type="protein sequence ID" value="OGY64445.1"/>
    <property type="molecule type" value="Genomic_DNA"/>
</dbReference>
<feature type="domain" description="Large ribosomal subunit protein uL6 alpha-beta" evidence="7">
    <location>
        <begin position="91"/>
        <end position="164"/>
    </location>
</feature>
<dbReference type="PANTHER" id="PTHR11655">
    <property type="entry name" value="60S/50S RIBOSOMAL PROTEIN L6/L9"/>
    <property type="match status" value="1"/>
</dbReference>
<dbReference type="STRING" id="1798404.A3B92_02860"/>
<evidence type="ECO:0000313" key="8">
    <source>
        <dbReference type="EMBL" id="OGY64445.1"/>
    </source>
</evidence>